<gene>
    <name evidence="2" type="ORF">LCGC14_2457310</name>
</gene>
<protein>
    <submittedName>
        <fullName evidence="2">Uncharacterized protein</fullName>
    </submittedName>
</protein>
<organism evidence="2">
    <name type="scientific">marine sediment metagenome</name>
    <dbReference type="NCBI Taxonomy" id="412755"/>
    <lineage>
        <taxon>unclassified sequences</taxon>
        <taxon>metagenomes</taxon>
        <taxon>ecological metagenomes</taxon>
    </lineage>
</organism>
<feature type="compositionally biased region" description="Polar residues" evidence="1">
    <location>
        <begin position="73"/>
        <end position="87"/>
    </location>
</feature>
<dbReference type="AlphaFoldDB" id="A0A0F9DRH9"/>
<name>A0A0F9DRH9_9ZZZZ</name>
<dbReference type="EMBL" id="LAZR01038171">
    <property type="protein sequence ID" value="KKL20251.1"/>
    <property type="molecule type" value="Genomic_DNA"/>
</dbReference>
<evidence type="ECO:0000313" key="2">
    <source>
        <dbReference type="EMBL" id="KKL20251.1"/>
    </source>
</evidence>
<comment type="caution">
    <text evidence="2">The sequence shown here is derived from an EMBL/GenBank/DDBJ whole genome shotgun (WGS) entry which is preliminary data.</text>
</comment>
<evidence type="ECO:0000256" key="1">
    <source>
        <dbReference type="SAM" id="MobiDB-lite"/>
    </source>
</evidence>
<feature type="region of interest" description="Disordered" evidence="1">
    <location>
        <begin position="43"/>
        <end position="100"/>
    </location>
</feature>
<proteinExistence type="predicted"/>
<sequence length="100" mass="9993">LMQDALDQLEALIEEDEMEELGGDVGGLPPEFADAARQLITGGDQAGQTGAPGIGNPPAPAGLGRGPFPPGSAPQTVSPRGVTTPNAQPVPPTVTVGEEV</sequence>
<reference evidence="2" key="1">
    <citation type="journal article" date="2015" name="Nature">
        <title>Complex archaea that bridge the gap between prokaryotes and eukaryotes.</title>
        <authorList>
            <person name="Spang A."/>
            <person name="Saw J.H."/>
            <person name="Jorgensen S.L."/>
            <person name="Zaremba-Niedzwiedzka K."/>
            <person name="Martijn J."/>
            <person name="Lind A.E."/>
            <person name="van Eijk R."/>
            <person name="Schleper C."/>
            <person name="Guy L."/>
            <person name="Ettema T.J."/>
        </authorList>
    </citation>
    <scope>NUCLEOTIDE SEQUENCE</scope>
</reference>
<feature type="non-terminal residue" evidence="2">
    <location>
        <position position="1"/>
    </location>
</feature>
<accession>A0A0F9DRH9</accession>